<evidence type="ECO:0000313" key="6">
    <source>
        <dbReference type="Proteomes" id="UP000611640"/>
    </source>
</evidence>
<dbReference type="InterPro" id="IPR050096">
    <property type="entry name" value="Bacterial_rp_bL28"/>
</dbReference>
<gene>
    <name evidence="5" type="primary">rpmB1</name>
    <name evidence="5" type="ORF">Athai_38430</name>
</gene>
<dbReference type="InterPro" id="IPR034704">
    <property type="entry name" value="Ribosomal_bL28/bL31-like_sf"/>
</dbReference>
<evidence type="ECO:0000256" key="2">
    <source>
        <dbReference type="ARBA" id="ARBA00022980"/>
    </source>
</evidence>
<comment type="similarity">
    <text evidence="1">Belongs to the bacterial ribosomal protein bL28 family.</text>
</comment>
<dbReference type="KEGG" id="atl:Athai_38430"/>
<dbReference type="PANTHER" id="PTHR39080:SF1">
    <property type="entry name" value="LARGE RIBOSOMAL SUBUNIT PROTEIN BL28A"/>
    <property type="match status" value="1"/>
</dbReference>
<evidence type="ECO:0000256" key="4">
    <source>
        <dbReference type="ARBA" id="ARBA00035174"/>
    </source>
</evidence>
<dbReference type="Proteomes" id="UP000611640">
    <property type="component" value="Chromosome"/>
</dbReference>
<protein>
    <recommendedName>
        <fullName evidence="4">Large ribosomal subunit protein bL28</fullName>
    </recommendedName>
</protein>
<sequence>MRCDVCGKEPGYGKSVQRLGRNALVRRVKSRTSRRFNPNIQPVRTVVNGTPKRLKVCTSCLKKGKVLRRA</sequence>
<dbReference type="PANTHER" id="PTHR39080">
    <property type="entry name" value="50S RIBOSOMAL PROTEIN L28"/>
    <property type="match status" value="1"/>
</dbReference>
<keyword evidence="3" id="KW-0687">Ribonucleoprotein</keyword>
<dbReference type="InterPro" id="IPR037147">
    <property type="entry name" value="Ribosomal_bL28_sf"/>
</dbReference>
<dbReference type="NCBIfam" id="TIGR00009">
    <property type="entry name" value="L28"/>
    <property type="match status" value="1"/>
</dbReference>
<keyword evidence="6" id="KW-1185">Reference proteome</keyword>
<proteinExistence type="inferred from homology"/>
<evidence type="ECO:0000256" key="3">
    <source>
        <dbReference type="ARBA" id="ARBA00023274"/>
    </source>
</evidence>
<dbReference type="Gene3D" id="2.30.170.40">
    <property type="entry name" value="Ribosomal protein L28/L24"/>
    <property type="match status" value="1"/>
</dbReference>
<dbReference type="GO" id="GO:0006412">
    <property type="term" value="P:translation"/>
    <property type="evidence" value="ECO:0007669"/>
    <property type="project" value="InterPro"/>
</dbReference>
<dbReference type="GO" id="GO:1990904">
    <property type="term" value="C:ribonucleoprotein complex"/>
    <property type="evidence" value="ECO:0007669"/>
    <property type="project" value="UniProtKB-KW"/>
</dbReference>
<name>A0A7R7DR49_9ACTN</name>
<evidence type="ECO:0000313" key="5">
    <source>
        <dbReference type="EMBL" id="BCJ36340.1"/>
    </source>
</evidence>
<accession>A0A7R7DR49</accession>
<reference evidence="5 6" key="1">
    <citation type="submission" date="2020-08" db="EMBL/GenBank/DDBJ databases">
        <title>Whole genome shotgun sequence of Actinocatenispora thailandica NBRC 105041.</title>
        <authorList>
            <person name="Komaki H."/>
            <person name="Tamura T."/>
        </authorList>
    </citation>
    <scope>NUCLEOTIDE SEQUENCE [LARGE SCALE GENOMIC DNA]</scope>
    <source>
        <strain evidence="5 6">NBRC 105041</strain>
    </source>
</reference>
<evidence type="ECO:0000256" key="1">
    <source>
        <dbReference type="ARBA" id="ARBA00008760"/>
    </source>
</evidence>
<dbReference type="EMBL" id="AP023355">
    <property type="protein sequence ID" value="BCJ36340.1"/>
    <property type="molecule type" value="Genomic_DNA"/>
</dbReference>
<dbReference type="AlphaFoldDB" id="A0A7R7DR49"/>
<dbReference type="InterPro" id="IPR026569">
    <property type="entry name" value="Ribosomal_bL28"/>
</dbReference>
<dbReference type="Pfam" id="PF00830">
    <property type="entry name" value="Ribosomal_L28"/>
    <property type="match status" value="1"/>
</dbReference>
<dbReference type="GO" id="GO:0003735">
    <property type="term" value="F:structural constituent of ribosome"/>
    <property type="evidence" value="ECO:0007669"/>
    <property type="project" value="InterPro"/>
</dbReference>
<keyword evidence="2 5" id="KW-0689">Ribosomal protein</keyword>
<organism evidence="5 6">
    <name type="scientific">Actinocatenispora thailandica</name>
    <dbReference type="NCBI Taxonomy" id="227318"/>
    <lineage>
        <taxon>Bacteria</taxon>
        <taxon>Bacillati</taxon>
        <taxon>Actinomycetota</taxon>
        <taxon>Actinomycetes</taxon>
        <taxon>Micromonosporales</taxon>
        <taxon>Micromonosporaceae</taxon>
        <taxon>Actinocatenispora</taxon>
    </lineage>
</organism>
<dbReference type="GO" id="GO:0005840">
    <property type="term" value="C:ribosome"/>
    <property type="evidence" value="ECO:0007669"/>
    <property type="project" value="UniProtKB-KW"/>
</dbReference>
<dbReference type="SUPFAM" id="SSF143800">
    <property type="entry name" value="L28p-like"/>
    <property type="match status" value="1"/>
</dbReference>
<dbReference type="InterPro" id="IPR001383">
    <property type="entry name" value="Ribosomal_bL28_bact-type"/>
</dbReference>